<evidence type="ECO:0000256" key="2">
    <source>
        <dbReference type="SAM" id="Phobius"/>
    </source>
</evidence>
<organism evidence="4 5">
    <name type="scientific">Amanita muscaria (strain Koide BX008)</name>
    <dbReference type="NCBI Taxonomy" id="946122"/>
    <lineage>
        <taxon>Eukaryota</taxon>
        <taxon>Fungi</taxon>
        <taxon>Dikarya</taxon>
        <taxon>Basidiomycota</taxon>
        <taxon>Agaricomycotina</taxon>
        <taxon>Agaricomycetes</taxon>
        <taxon>Agaricomycetidae</taxon>
        <taxon>Agaricales</taxon>
        <taxon>Pluteineae</taxon>
        <taxon>Amanitaceae</taxon>
        <taxon>Amanita</taxon>
    </lineage>
</organism>
<dbReference type="InterPro" id="IPR027417">
    <property type="entry name" value="P-loop_NTPase"/>
</dbReference>
<dbReference type="STRING" id="946122.A0A0C2WIG7"/>
<evidence type="ECO:0000256" key="1">
    <source>
        <dbReference type="ARBA" id="ARBA00022737"/>
    </source>
</evidence>
<reference evidence="4 5" key="1">
    <citation type="submission" date="2014-04" db="EMBL/GenBank/DDBJ databases">
        <title>Evolutionary Origins and Diversification of the Mycorrhizal Mutualists.</title>
        <authorList>
            <consortium name="DOE Joint Genome Institute"/>
            <consortium name="Mycorrhizal Genomics Consortium"/>
            <person name="Kohler A."/>
            <person name="Kuo A."/>
            <person name="Nagy L.G."/>
            <person name="Floudas D."/>
            <person name="Copeland A."/>
            <person name="Barry K.W."/>
            <person name="Cichocki N."/>
            <person name="Veneault-Fourrey C."/>
            <person name="LaButti K."/>
            <person name="Lindquist E.A."/>
            <person name="Lipzen A."/>
            <person name="Lundell T."/>
            <person name="Morin E."/>
            <person name="Murat C."/>
            <person name="Riley R."/>
            <person name="Ohm R."/>
            <person name="Sun H."/>
            <person name="Tunlid A."/>
            <person name="Henrissat B."/>
            <person name="Grigoriev I.V."/>
            <person name="Hibbett D.S."/>
            <person name="Martin F."/>
        </authorList>
    </citation>
    <scope>NUCLEOTIDE SEQUENCE [LARGE SCALE GENOMIC DNA]</scope>
    <source>
        <strain evidence="4 5">Koide BX008</strain>
    </source>
</reference>
<proteinExistence type="predicted"/>
<dbReference type="EMBL" id="KN818459">
    <property type="protein sequence ID" value="KIL55933.1"/>
    <property type="molecule type" value="Genomic_DNA"/>
</dbReference>
<keyword evidence="5" id="KW-1185">Reference proteome</keyword>
<keyword evidence="2" id="KW-0472">Membrane</keyword>
<dbReference type="Pfam" id="PF24883">
    <property type="entry name" value="NPHP3_N"/>
    <property type="match status" value="1"/>
</dbReference>
<gene>
    <name evidence="4" type="ORF">M378DRAFT_551027</name>
</gene>
<name>A0A0C2WIG7_AMAMK</name>
<protein>
    <recommendedName>
        <fullName evidence="3">NACHT domain-containing protein</fullName>
    </recommendedName>
</protein>
<dbReference type="InterPro" id="IPR007111">
    <property type="entry name" value="NACHT_NTPase"/>
</dbReference>
<dbReference type="PANTHER" id="PTHR10039">
    <property type="entry name" value="AMELOGENIN"/>
    <property type="match status" value="1"/>
</dbReference>
<keyword evidence="1" id="KW-0677">Repeat</keyword>
<feature type="domain" description="NACHT" evidence="3">
    <location>
        <begin position="168"/>
        <end position="314"/>
    </location>
</feature>
<dbReference type="AlphaFoldDB" id="A0A0C2WIG7"/>
<dbReference type="Gene3D" id="3.40.50.300">
    <property type="entry name" value="P-loop containing nucleotide triphosphate hydrolases"/>
    <property type="match status" value="1"/>
</dbReference>
<evidence type="ECO:0000259" key="3">
    <source>
        <dbReference type="PROSITE" id="PS50837"/>
    </source>
</evidence>
<dbReference type="SUPFAM" id="SSF52540">
    <property type="entry name" value="P-loop containing nucleoside triphosphate hydrolases"/>
    <property type="match status" value="1"/>
</dbReference>
<dbReference type="HOGENOM" id="CLU_407653_0_0_1"/>
<dbReference type="Proteomes" id="UP000054549">
    <property type="component" value="Unassembled WGS sequence"/>
</dbReference>
<evidence type="ECO:0000313" key="5">
    <source>
        <dbReference type="Proteomes" id="UP000054549"/>
    </source>
</evidence>
<feature type="transmembrane region" description="Helical" evidence="2">
    <location>
        <begin position="652"/>
        <end position="671"/>
    </location>
</feature>
<keyword evidence="2" id="KW-1133">Transmembrane helix</keyword>
<sequence length="674" mass="76600">MLVQANQDKSIRELQSRIADVYEFMLEDGRLEKLISMKDILSQASQVVFECAKFVQVYSQPNFFRLGKGIFSNKDEAVVTYTKAIEKLRQQFHQYALTNPYDSLTTTHDIRQALENIRQLGDNQYLDRIEYAKGAGLDTTKACLDGTRQEILRETIDWIDDADLNAPRIFWISGPAGTGKSAIAHTISRYMKDSGALGSCFCFKKSFVNRYSKLFSTISRDLAIGDLWLKQALASVVARDPSVATTADVIQQWENLITEPLSAVWGNSFGRLVIVIDALDESGDPRTRRHILSLLTKQASALPHNIRILLTSRPLPDIHEAFDGIAHVKRKSMDDIPLSLTERDIQSYIANQLSDADYSFSTDEIAKLVTKSDGLFEWARLACDRIMSDTAGLSERDHFEALTSQTGGTKLLDSMYIVLLKESLGERPEERLLSRFRSVMRHVLFTPTPLSLEALIAMNQPERGQYDAESIIRRMGPLLVGIHDRFAPIHPLHFSFHDFLIDRERSGQFFVDGDQLRDADDDSSAIRRYLEAMTKLLIGHADKLTKQPDFHGIDHFMPEFNRNPQAIELDIEDWEQTLGPLLNVLDKLLVPSKIHSLKDGYCQQCRFFQITSDTLTHFQSLRQREDPDIEKYLKSLEEIIRYGDAGNFDMNFSRVVFGSAAIVGFMMAILAHQR</sequence>
<keyword evidence="2" id="KW-0812">Transmembrane</keyword>
<evidence type="ECO:0000313" key="4">
    <source>
        <dbReference type="EMBL" id="KIL55933.1"/>
    </source>
</evidence>
<dbReference type="OrthoDB" id="3050814at2759"/>
<accession>A0A0C2WIG7</accession>
<dbReference type="InParanoid" id="A0A0C2WIG7"/>
<dbReference type="PROSITE" id="PS50837">
    <property type="entry name" value="NACHT"/>
    <property type="match status" value="1"/>
</dbReference>
<dbReference type="InterPro" id="IPR056884">
    <property type="entry name" value="NPHP3-like_N"/>
</dbReference>